<gene>
    <name evidence="2" type="ORF">E4U13_001039</name>
</gene>
<comment type="caution">
    <text evidence="2">The sequence shown here is derived from an EMBL/GenBank/DDBJ whole genome shotgun (WGS) entry which is preliminary data.</text>
</comment>
<evidence type="ECO:0000313" key="2">
    <source>
        <dbReference type="EMBL" id="KAG6117478.1"/>
    </source>
</evidence>
<organism evidence="2 3">
    <name type="scientific">Claviceps humidiphila</name>
    <dbReference type="NCBI Taxonomy" id="1294629"/>
    <lineage>
        <taxon>Eukaryota</taxon>
        <taxon>Fungi</taxon>
        <taxon>Dikarya</taxon>
        <taxon>Ascomycota</taxon>
        <taxon>Pezizomycotina</taxon>
        <taxon>Sordariomycetes</taxon>
        <taxon>Hypocreomycetidae</taxon>
        <taxon>Hypocreales</taxon>
        <taxon>Clavicipitaceae</taxon>
        <taxon>Claviceps</taxon>
    </lineage>
</organism>
<accession>A0A9P7Q222</accession>
<evidence type="ECO:0000313" key="3">
    <source>
        <dbReference type="Proteomes" id="UP000732380"/>
    </source>
</evidence>
<reference evidence="2 3" key="1">
    <citation type="journal article" date="2020" name="bioRxiv">
        <title>Whole genome comparisons of ergot fungi reveals the divergence and evolution of species within the genus Claviceps are the result of varying mechanisms driving genome evolution and host range expansion.</title>
        <authorList>
            <person name="Wyka S.A."/>
            <person name="Mondo S.J."/>
            <person name="Liu M."/>
            <person name="Dettman J."/>
            <person name="Nalam V."/>
            <person name="Broders K.D."/>
        </authorList>
    </citation>
    <scope>NUCLEOTIDE SEQUENCE [LARGE SCALE GENOMIC DNA]</scope>
    <source>
        <strain evidence="2 3">LM576</strain>
    </source>
</reference>
<protein>
    <submittedName>
        <fullName evidence="2">Uncharacterized protein</fullName>
    </submittedName>
</protein>
<keyword evidence="3" id="KW-1185">Reference proteome</keyword>
<proteinExistence type="predicted"/>
<sequence length="140" mass="15803">MPDESPTSNNEPEGSKDGRQWTSAEIFAFPGFLNDERNEGALQPAEHYHEDLRQGLQQLRLQQQLSSRMRLNWERRVVSYLQDLCGNLLVMNSLAFLRVGAMNFVVGILQRSLNSFVVQESWKGEDLGTGPLTTIFGAFG</sequence>
<dbReference type="AlphaFoldDB" id="A0A9P7Q222"/>
<dbReference type="EMBL" id="SRQM01000137">
    <property type="protein sequence ID" value="KAG6117478.1"/>
    <property type="molecule type" value="Genomic_DNA"/>
</dbReference>
<feature type="region of interest" description="Disordered" evidence="1">
    <location>
        <begin position="1"/>
        <end position="20"/>
    </location>
</feature>
<evidence type="ECO:0000256" key="1">
    <source>
        <dbReference type="SAM" id="MobiDB-lite"/>
    </source>
</evidence>
<name>A0A9P7Q222_9HYPO</name>
<feature type="compositionally biased region" description="Polar residues" evidence="1">
    <location>
        <begin position="1"/>
        <end position="12"/>
    </location>
</feature>
<dbReference type="Proteomes" id="UP000732380">
    <property type="component" value="Unassembled WGS sequence"/>
</dbReference>